<evidence type="ECO:0000313" key="2">
    <source>
        <dbReference type="Proteomes" id="UP000712673"/>
    </source>
</evidence>
<protein>
    <submittedName>
        <fullName evidence="1">TerB family tellurite resistance protein</fullName>
    </submittedName>
</protein>
<proteinExistence type="predicted"/>
<comment type="caution">
    <text evidence="1">The sequence shown here is derived from an EMBL/GenBank/DDBJ whole genome shotgun (WGS) entry which is preliminary data.</text>
</comment>
<dbReference type="InterPro" id="IPR029024">
    <property type="entry name" value="TerB-like"/>
</dbReference>
<name>A0A938B6L5_UNCTE</name>
<dbReference type="EMBL" id="VGLS01001066">
    <property type="protein sequence ID" value="MBM3226828.1"/>
    <property type="molecule type" value="Genomic_DNA"/>
</dbReference>
<dbReference type="SUPFAM" id="SSF158682">
    <property type="entry name" value="TerB-like"/>
    <property type="match status" value="1"/>
</dbReference>
<dbReference type="AlphaFoldDB" id="A0A938B6L5"/>
<sequence length="189" mass="20280">MAEEFLNDRRRALEEEFFRRQERQLLQELRSTQATESSQEALATATGVHDSAVLNTLSTLGITPDTLLAMGLVPLVAVAWADGSLDARERQAIVASLSTAGLAADSPASRLVHSWLESQPPASMLEAWSSYTAALAAQLAPEERQKLRESVLGRARAVAEAAGGFLGFGNRVSQAEETLLQRLASAFGS</sequence>
<organism evidence="1 2">
    <name type="scientific">Tectimicrobiota bacterium</name>
    <dbReference type="NCBI Taxonomy" id="2528274"/>
    <lineage>
        <taxon>Bacteria</taxon>
        <taxon>Pseudomonadati</taxon>
        <taxon>Nitrospinota/Tectimicrobiota group</taxon>
        <taxon>Candidatus Tectimicrobiota</taxon>
    </lineage>
</organism>
<evidence type="ECO:0000313" key="1">
    <source>
        <dbReference type="EMBL" id="MBM3226828.1"/>
    </source>
</evidence>
<reference evidence="1" key="1">
    <citation type="submission" date="2019-03" db="EMBL/GenBank/DDBJ databases">
        <title>Lake Tanganyika Metagenome-Assembled Genomes (MAGs).</title>
        <authorList>
            <person name="Tran P."/>
        </authorList>
    </citation>
    <scope>NUCLEOTIDE SEQUENCE</scope>
    <source>
        <strain evidence="1">K_DeepCast_65m_m2_066</strain>
    </source>
</reference>
<accession>A0A938B6L5</accession>
<dbReference type="CDD" id="cd07177">
    <property type="entry name" value="terB_like"/>
    <property type="match status" value="1"/>
</dbReference>
<dbReference type="Proteomes" id="UP000712673">
    <property type="component" value="Unassembled WGS sequence"/>
</dbReference>
<gene>
    <name evidence="1" type="ORF">FJZ47_23940</name>
</gene>